<dbReference type="Pfam" id="PF01235">
    <property type="entry name" value="Na_Ala_symp"/>
    <property type="match status" value="1"/>
</dbReference>
<protein>
    <submittedName>
        <fullName evidence="10">Amino acid carrier protein</fullName>
    </submittedName>
</protein>
<evidence type="ECO:0000256" key="6">
    <source>
        <dbReference type="ARBA" id="ARBA00022847"/>
    </source>
</evidence>
<dbReference type="NCBIfam" id="TIGR00835">
    <property type="entry name" value="agcS"/>
    <property type="match status" value="1"/>
</dbReference>
<keyword evidence="4 9" id="KW-1003">Cell membrane</keyword>
<dbReference type="AlphaFoldDB" id="A0A845EY36"/>
<feature type="transmembrane region" description="Helical" evidence="9">
    <location>
        <begin position="300"/>
        <end position="323"/>
    </location>
</feature>
<feature type="transmembrane region" description="Helical" evidence="9">
    <location>
        <begin position="416"/>
        <end position="433"/>
    </location>
</feature>
<feature type="transmembrane region" description="Helical" evidence="9">
    <location>
        <begin position="181"/>
        <end position="200"/>
    </location>
</feature>
<feature type="transmembrane region" description="Helical" evidence="9">
    <location>
        <begin position="238"/>
        <end position="265"/>
    </location>
</feature>
<dbReference type="EMBL" id="WMEY01000002">
    <property type="protein sequence ID" value="MYL63426.1"/>
    <property type="molecule type" value="Genomic_DNA"/>
</dbReference>
<organism evidence="10 11">
    <name type="scientific">Guptibacillus hwajinpoensis</name>
    <dbReference type="NCBI Taxonomy" id="208199"/>
    <lineage>
        <taxon>Bacteria</taxon>
        <taxon>Bacillati</taxon>
        <taxon>Bacillota</taxon>
        <taxon>Bacilli</taxon>
        <taxon>Bacillales</taxon>
        <taxon>Guptibacillaceae</taxon>
        <taxon>Guptibacillus</taxon>
    </lineage>
</organism>
<sequence>MDAILNAITEFSAFIWGYPMMILLLGGGLFLTIRLGFFQILFFPHALKHTIGKVFQKEKGDGTISPFQAFASALASTAGATNIVGVPVAIAFGGPGAIFWMWVVSIIGMSTKFSEIVLGIKYREEDKNGVYVGGPMYYIRKGLGWKFASSLFAFGLMIEIIPSVMVQTNSISTLSESAFGLPTWLTGVILIILITAVVFGGIRRIGAVAEKIVPFMVLTYIAGAIGVMIINIEEFPNVISLIFVHAFQPISAAGGFAGAGFAAAVRWGLARGLYSNEAGMGTASIAHSAAHTPHPCRQGLWGIFSVFIDTIVLCTVTAFTVLLSGAWKDVKPSNAADMVSDAFSGLMGPTWGPIFVSSLLLIFVISTIGVLVFYGEKQAEYLFGIPFSRVMRFVYILSIFVGAIGGLQFVWELVDITLALFVVPNVIAILFLSKEVKELTDDYKYNFLKQAQTKDKGISS</sequence>
<comment type="similarity">
    <text evidence="2 9">Belongs to the alanine or glycine:cation symporter (AGCS) (TC 2.A.25) family.</text>
</comment>
<evidence type="ECO:0000256" key="5">
    <source>
        <dbReference type="ARBA" id="ARBA00022692"/>
    </source>
</evidence>
<keyword evidence="6 9" id="KW-0769">Symport</keyword>
<comment type="caution">
    <text evidence="10">The sequence shown here is derived from an EMBL/GenBank/DDBJ whole genome shotgun (WGS) entry which is preliminary data.</text>
</comment>
<dbReference type="GO" id="GO:0005283">
    <property type="term" value="F:amino acid:sodium symporter activity"/>
    <property type="evidence" value="ECO:0007669"/>
    <property type="project" value="InterPro"/>
</dbReference>
<evidence type="ECO:0000313" key="11">
    <source>
        <dbReference type="Proteomes" id="UP000447833"/>
    </source>
</evidence>
<dbReference type="InterPro" id="IPR001463">
    <property type="entry name" value="Na/Ala_symport"/>
</dbReference>
<dbReference type="PANTHER" id="PTHR30330">
    <property type="entry name" value="AGSS FAMILY TRANSPORTER, SODIUM-ALANINE"/>
    <property type="match status" value="1"/>
</dbReference>
<name>A0A845EY36_9BACL</name>
<evidence type="ECO:0000256" key="9">
    <source>
        <dbReference type="RuleBase" id="RU363064"/>
    </source>
</evidence>
<dbReference type="Proteomes" id="UP000447833">
    <property type="component" value="Unassembled WGS sequence"/>
</dbReference>
<evidence type="ECO:0000256" key="2">
    <source>
        <dbReference type="ARBA" id="ARBA00009261"/>
    </source>
</evidence>
<evidence type="ECO:0000256" key="8">
    <source>
        <dbReference type="ARBA" id="ARBA00023136"/>
    </source>
</evidence>
<comment type="subcellular location">
    <subcellularLocation>
        <location evidence="1 9">Cell membrane</location>
        <topology evidence="1 9">Multi-pass membrane protein</topology>
    </subcellularLocation>
</comment>
<proteinExistence type="inferred from homology"/>
<keyword evidence="3 9" id="KW-0813">Transport</keyword>
<gene>
    <name evidence="10" type="ORF">GLW07_08645</name>
</gene>
<keyword evidence="8 9" id="KW-0472">Membrane</keyword>
<dbReference type="PANTHER" id="PTHR30330:SF3">
    <property type="entry name" value="TRANSCRIPTIONAL REGULATOR, LRP FAMILY"/>
    <property type="match status" value="1"/>
</dbReference>
<reference evidence="10 11" key="1">
    <citation type="submission" date="2019-11" db="EMBL/GenBank/DDBJ databases">
        <title>Genome sequences of 17 halophilic strains isolated from different environments.</title>
        <authorList>
            <person name="Furrow R.E."/>
        </authorList>
    </citation>
    <scope>NUCLEOTIDE SEQUENCE [LARGE SCALE GENOMIC DNA]</scope>
    <source>
        <strain evidence="10 11">22506_14_FS</strain>
    </source>
</reference>
<keyword evidence="7 9" id="KW-1133">Transmembrane helix</keyword>
<dbReference type="RefSeq" id="WP_160919022.1">
    <property type="nucleotide sequence ID" value="NZ_WMEY01000002.1"/>
</dbReference>
<dbReference type="Gene3D" id="1.20.1740.10">
    <property type="entry name" value="Amino acid/polyamine transporter I"/>
    <property type="match status" value="1"/>
</dbReference>
<evidence type="ECO:0000313" key="10">
    <source>
        <dbReference type="EMBL" id="MYL63426.1"/>
    </source>
</evidence>
<accession>A0A845EY36</accession>
<evidence type="ECO:0000256" key="4">
    <source>
        <dbReference type="ARBA" id="ARBA00022475"/>
    </source>
</evidence>
<dbReference type="FunFam" id="1.20.1740.10:FF:000004">
    <property type="entry name" value="Sodium:alanine symporter family protein"/>
    <property type="match status" value="1"/>
</dbReference>
<dbReference type="PRINTS" id="PR00175">
    <property type="entry name" value="NAALASMPORT"/>
</dbReference>
<feature type="transmembrane region" description="Helical" evidence="9">
    <location>
        <begin position="20"/>
        <end position="43"/>
    </location>
</feature>
<dbReference type="GO" id="GO:0005886">
    <property type="term" value="C:plasma membrane"/>
    <property type="evidence" value="ECO:0007669"/>
    <property type="project" value="UniProtKB-SubCell"/>
</dbReference>
<keyword evidence="5 9" id="KW-0812">Transmembrane</keyword>
<feature type="transmembrane region" description="Helical" evidence="9">
    <location>
        <begin position="212"/>
        <end position="232"/>
    </location>
</feature>
<dbReference type="PROSITE" id="PS00873">
    <property type="entry name" value="NA_ALANINE_SYMP"/>
    <property type="match status" value="1"/>
</dbReference>
<feature type="transmembrane region" description="Helical" evidence="9">
    <location>
        <begin position="393"/>
        <end position="410"/>
    </location>
</feature>
<evidence type="ECO:0000256" key="3">
    <source>
        <dbReference type="ARBA" id="ARBA00022448"/>
    </source>
</evidence>
<feature type="transmembrane region" description="Helical" evidence="9">
    <location>
        <begin position="354"/>
        <end position="373"/>
    </location>
</feature>
<evidence type="ECO:0000256" key="1">
    <source>
        <dbReference type="ARBA" id="ARBA00004651"/>
    </source>
</evidence>
<evidence type="ECO:0000256" key="7">
    <source>
        <dbReference type="ARBA" id="ARBA00022989"/>
    </source>
</evidence>
<feature type="transmembrane region" description="Helical" evidence="9">
    <location>
        <begin position="143"/>
        <end position="161"/>
    </location>
</feature>